<dbReference type="InterPro" id="IPR049789">
    <property type="entry name" value="ArsI/CadI-like"/>
</dbReference>
<dbReference type="Pfam" id="PF00903">
    <property type="entry name" value="Glyoxalase"/>
    <property type="match status" value="1"/>
</dbReference>
<accession>A0ABP9DC57</accession>
<organism evidence="2 3">
    <name type="scientific">Kitasatospora terrestris</name>
    <dbReference type="NCBI Taxonomy" id="258051"/>
    <lineage>
        <taxon>Bacteria</taxon>
        <taxon>Bacillati</taxon>
        <taxon>Actinomycetota</taxon>
        <taxon>Actinomycetes</taxon>
        <taxon>Kitasatosporales</taxon>
        <taxon>Streptomycetaceae</taxon>
        <taxon>Kitasatospora</taxon>
    </lineage>
</organism>
<proteinExistence type="predicted"/>
<keyword evidence="3" id="KW-1185">Reference proteome</keyword>
<dbReference type="EMBL" id="BAABIS010000001">
    <property type="protein sequence ID" value="GAA4834109.1"/>
    <property type="molecule type" value="Genomic_DNA"/>
</dbReference>
<gene>
    <name evidence="2" type="ORF">GCM10023235_05800</name>
</gene>
<dbReference type="InterPro" id="IPR004360">
    <property type="entry name" value="Glyas_Fos-R_dOase_dom"/>
</dbReference>
<dbReference type="InterPro" id="IPR052393">
    <property type="entry name" value="Cadmium-induced_rsp"/>
</dbReference>
<reference evidence="3" key="1">
    <citation type="journal article" date="2019" name="Int. J. Syst. Evol. Microbiol.">
        <title>The Global Catalogue of Microorganisms (GCM) 10K type strain sequencing project: providing services to taxonomists for standard genome sequencing and annotation.</title>
        <authorList>
            <consortium name="The Broad Institute Genomics Platform"/>
            <consortium name="The Broad Institute Genome Sequencing Center for Infectious Disease"/>
            <person name="Wu L."/>
            <person name="Ma J."/>
        </authorList>
    </citation>
    <scope>NUCLEOTIDE SEQUENCE [LARGE SCALE GENOMIC DNA]</scope>
    <source>
        <strain evidence="3">JCM 13006</strain>
    </source>
</reference>
<evidence type="ECO:0000313" key="3">
    <source>
        <dbReference type="Proteomes" id="UP001501752"/>
    </source>
</evidence>
<dbReference type="InterPro" id="IPR037523">
    <property type="entry name" value="VOC_core"/>
</dbReference>
<dbReference type="NCBIfam" id="NF041414">
    <property type="entry name" value="ArsI_CadI_VOC"/>
    <property type="match status" value="1"/>
</dbReference>
<dbReference type="RefSeq" id="WP_345695156.1">
    <property type="nucleotide sequence ID" value="NZ_BAABIS010000001.1"/>
</dbReference>
<evidence type="ECO:0000259" key="1">
    <source>
        <dbReference type="PROSITE" id="PS51819"/>
    </source>
</evidence>
<dbReference type="Proteomes" id="UP001501752">
    <property type="component" value="Unassembled WGS sequence"/>
</dbReference>
<evidence type="ECO:0000313" key="2">
    <source>
        <dbReference type="EMBL" id="GAA4834109.1"/>
    </source>
</evidence>
<dbReference type="PROSITE" id="PS51819">
    <property type="entry name" value="VOC"/>
    <property type="match status" value="1"/>
</dbReference>
<comment type="caution">
    <text evidence="2">The sequence shown here is derived from an EMBL/GenBank/DDBJ whole genome shotgun (WGS) entry which is preliminary data.</text>
</comment>
<feature type="domain" description="VOC" evidence="1">
    <location>
        <begin position="2"/>
        <end position="118"/>
    </location>
</feature>
<dbReference type="SUPFAM" id="SSF54593">
    <property type="entry name" value="Glyoxalase/Bleomycin resistance protein/Dihydroxybiphenyl dioxygenase"/>
    <property type="match status" value="1"/>
</dbReference>
<name>A0ABP9DC57_9ACTN</name>
<dbReference type="InterPro" id="IPR029068">
    <property type="entry name" value="Glyas_Bleomycin-R_OHBP_Dase"/>
</dbReference>
<dbReference type="Gene3D" id="3.10.180.10">
    <property type="entry name" value="2,3-Dihydroxybiphenyl 1,2-Dioxygenase, domain 1"/>
    <property type="match status" value="1"/>
</dbReference>
<dbReference type="PANTHER" id="PTHR41294:SF1">
    <property type="entry name" value="CADMIUM-INDUCED PROTEIN CADI"/>
    <property type="match status" value="1"/>
</dbReference>
<protein>
    <submittedName>
        <fullName evidence="2">ArsI/CadI family heavy metal resistance metalloenzyme</fullName>
    </submittedName>
</protein>
<dbReference type="PANTHER" id="PTHR41294">
    <property type="entry name" value="CADMIUM-INDUCED PROTEIN CADI"/>
    <property type="match status" value="1"/>
</dbReference>
<sequence length="168" mass="17709">MSRVQLALRVADLEGSIAFYSKLFGTEPAKRRPGYANFAVAEPPLKLVLIEGEPGEDTRLDHLGVEVESTEQVTAATTRLKDAGLATFEESDTSCCYALQDKVWVHGPGKEPWEVYVVKADADTLDKAATAPDACCGTTACCTPDEQALDPAQTPAEAKAAAGCGCGS</sequence>